<organism evidence="6 7">
    <name type="scientific">Oedothorax gibbosus</name>
    <dbReference type="NCBI Taxonomy" id="931172"/>
    <lineage>
        <taxon>Eukaryota</taxon>
        <taxon>Metazoa</taxon>
        <taxon>Ecdysozoa</taxon>
        <taxon>Arthropoda</taxon>
        <taxon>Chelicerata</taxon>
        <taxon>Arachnida</taxon>
        <taxon>Araneae</taxon>
        <taxon>Araneomorphae</taxon>
        <taxon>Entelegynae</taxon>
        <taxon>Araneoidea</taxon>
        <taxon>Linyphiidae</taxon>
        <taxon>Erigoninae</taxon>
        <taxon>Oedothorax</taxon>
    </lineage>
</organism>
<keyword evidence="3" id="KW-0732">Signal</keyword>
<feature type="compositionally biased region" description="Polar residues" evidence="4">
    <location>
        <begin position="1424"/>
        <end position="1438"/>
    </location>
</feature>
<feature type="region of interest" description="Disordered" evidence="4">
    <location>
        <begin position="876"/>
        <end position="956"/>
    </location>
</feature>
<dbReference type="Gene3D" id="6.20.200.20">
    <property type="match status" value="2"/>
</dbReference>
<feature type="compositionally biased region" description="Polar residues" evidence="4">
    <location>
        <begin position="1061"/>
        <end position="1093"/>
    </location>
</feature>
<comment type="caution">
    <text evidence="6">The sequence shown here is derived from an EMBL/GenBank/DDBJ whole genome shotgun (WGS) entry which is preliminary data.</text>
</comment>
<feature type="domain" description="VWFC" evidence="5">
    <location>
        <begin position="1220"/>
        <end position="1282"/>
    </location>
</feature>
<feature type="region of interest" description="Disordered" evidence="4">
    <location>
        <begin position="490"/>
        <end position="544"/>
    </location>
</feature>
<dbReference type="SMART" id="SM00214">
    <property type="entry name" value="VWC"/>
    <property type="match status" value="3"/>
</dbReference>
<feature type="compositionally biased region" description="Low complexity" evidence="4">
    <location>
        <begin position="1394"/>
        <end position="1418"/>
    </location>
</feature>
<feature type="compositionally biased region" description="Basic residues" evidence="4">
    <location>
        <begin position="790"/>
        <end position="799"/>
    </location>
</feature>
<feature type="compositionally biased region" description="Low complexity" evidence="4">
    <location>
        <begin position="497"/>
        <end position="510"/>
    </location>
</feature>
<feature type="region of interest" description="Disordered" evidence="4">
    <location>
        <begin position="181"/>
        <end position="220"/>
    </location>
</feature>
<reference evidence="6 7" key="1">
    <citation type="journal article" date="2022" name="Nat. Ecol. Evol.">
        <title>A masculinizing supergene underlies an exaggerated male reproductive morph in a spider.</title>
        <authorList>
            <person name="Hendrickx F."/>
            <person name="De Corte Z."/>
            <person name="Sonet G."/>
            <person name="Van Belleghem S.M."/>
            <person name="Kostlbacher S."/>
            <person name="Vangestel C."/>
        </authorList>
    </citation>
    <scope>NUCLEOTIDE SEQUENCE [LARGE SCALE GENOMIC DNA]</scope>
    <source>
        <strain evidence="6">W744_W776</strain>
    </source>
</reference>
<dbReference type="Proteomes" id="UP000827092">
    <property type="component" value="Unassembled WGS sequence"/>
</dbReference>
<feature type="region of interest" description="Disordered" evidence="4">
    <location>
        <begin position="399"/>
        <end position="475"/>
    </location>
</feature>
<feature type="region of interest" description="Disordered" evidence="4">
    <location>
        <begin position="1394"/>
        <end position="1439"/>
    </location>
</feature>
<feature type="domain" description="VWFC" evidence="5">
    <location>
        <begin position="77"/>
        <end position="140"/>
    </location>
</feature>
<dbReference type="PROSITE" id="PS50184">
    <property type="entry name" value="VWFC_2"/>
    <property type="match status" value="2"/>
</dbReference>
<evidence type="ECO:0000313" key="6">
    <source>
        <dbReference type="EMBL" id="KAG8200441.1"/>
    </source>
</evidence>
<feature type="region of interest" description="Disordered" evidence="4">
    <location>
        <begin position="1029"/>
        <end position="1108"/>
    </location>
</feature>
<feature type="compositionally biased region" description="Polar residues" evidence="4">
    <location>
        <begin position="1030"/>
        <end position="1041"/>
    </location>
</feature>
<sequence>MNESLLHLASEGQNRTFLHDSLASLKAHSKKEEERTVRTNKGSGRRILERYRSSVSGRNLRKDAGYGRPIIAMANSPRCTFNGKPIEDGKSVSSPEPCLNCTCSKGILLCYLHTCNSVAPVQGCQIVKKPGTCCPQLECGDFPAQSNDLRPNFLNELSLKYRLRQDEDSFFGLLPMDPRTDRSILVPPTPRGPSAFVKGSSKGQRRSQDPQDSQYDEQQEDYAEDVLDRNNSTGYCISRGYKYLEGMAMLSPTKCEYCYCIGGQQMCVRPKCHLSIEGCVPRYQSGYTCCPSHYNCDIPAGGSSIDNIDENYHLIPTNDTQYKTKVTSCHVEGYDYNIGVAVPSSGHCQTCYCTKRGVICRRLECAPTVPGCTPVVPEGHCCPTQYKCDQKVVNSTHVPVSHSTDNYDVTVISPAESKNGTPTQTSRTENPDIFTNSDQETSTTDTGESDATTETGHDKQKITVELSEESDLESISVIPEENIAVLVLTTSREDSESSPSTSTKSDNESSTYEEESKITETISSANSKRKFKPTKPIVKNPNRNTSRLSTISAVTEPITVTLDNRETTLETSSTDEEKNNYAYDYVEYVDDESSNTLQTFDPFSEYSEQPHDETVSIERNKDGLSIADIQYKIKDKKPPINDIFNKPLSDSFETGVPEEHPDYRNTKTSTKSDQSVHSTLFKNDNEHNFSDIPGRYTIYSTDHTKPASDDYSDYSSTGQNFKQKHRRPGIVTRYQTTYLKPQSTKPYTSSSITSEDVRTAQTIPYDPTADRNTYTAESFTQTYAPDFTNKKKISNRRRRPETVPQTTSSRQSTKPIPQDIADFLWSITQSQNTQTVPTIKDGAETTVKSSYGQGFVSETLSPIALAAPKLILEESTSKSAYETTQTESTNTPPSPGSPVFNFEPEIIFSNHGPNRNQKPPNKDPQVPLIINNHKKTSTRIRPPIRFRPPSTTTSVEDSFVEISNHRPTYPQRRPPSQFPPYPHAVHRPDYGYNRDPHFRDSHPKLHRFEGETPWSDDYEEYSYNTDHDISSTTKTYSNIHKQPTETETTNTDYTESKPKISKTSPENDSSTTDELRSTQSEKYNESKVSLQSENETEKPSIDTTTGKITTMPFSKSTYYLPTVTTTTATPYDTTKSFSGYVRNKYKGVSSHGVNTDGKFFRAEEEIKRWDSDHRLIEITKKQTETSKDYTQQFSKSPLPSSTESPISSPKVEEDSKEISDVCFVDGRYYTSGETIIKANPCEMCSCFYGHPLCQVQQCPPPPDPSCALDYLPGYCCPRVTCGVETDPEQPPGIVSASLPEPTSQEFLAPSVQDENQWKPLHGPITRTTTESSFQVGSLTEKTQFEDKPEEVTEFSNVPEKIPSFKNHLEVSAAESKFEPSDALIVSYSVTVPPTTTRSTSFPTTSIPTTTPLITTQPSYEEKTTTISPVTQDPTTRLPSTTTEAISTTTEDYAVTTTNDDYTTTEIPRRTTTWVSSGGSTIVRENEIETANKGHQNKSLIHDNSSGVRKVLDEVITLPASKVALSDSMSDSKIHTVLPVIGTKAPPTTISADEVFGIESATFGSVDMAGLSTDLGNLKISGCNVYGKYYRINDKVPSLGKSCSECICTEEGISCSPTC</sequence>
<dbReference type="Gene3D" id="2.10.70.10">
    <property type="entry name" value="Complement Module, domain 1"/>
    <property type="match status" value="1"/>
</dbReference>
<keyword evidence="7" id="KW-1185">Reference proteome</keyword>
<gene>
    <name evidence="6" type="ORF">JTE90_000524</name>
</gene>
<evidence type="ECO:0000256" key="4">
    <source>
        <dbReference type="SAM" id="MobiDB-lite"/>
    </source>
</evidence>
<feature type="compositionally biased region" description="Polar residues" evidence="4">
    <location>
        <begin position="1188"/>
        <end position="1207"/>
    </location>
</feature>
<evidence type="ECO:0000256" key="2">
    <source>
        <dbReference type="ARBA" id="ARBA00022525"/>
    </source>
</evidence>
<evidence type="ECO:0000256" key="1">
    <source>
        <dbReference type="ARBA" id="ARBA00004613"/>
    </source>
</evidence>
<feature type="region of interest" description="Disordered" evidence="4">
    <location>
        <begin position="785"/>
        <end position="816"/>
    </location>
</feature>
<dbReference type="PANTHER" id="PTHR46698:SF3">
    <property type="entry name" value="TENECTIN ISOFORM 1-RELATED"/>
    <property type="match status" value="1"/>
</dbReference>
<feature type="compositionally biased region" description="Low complexity" evidence="4">
    <location>
        <begin position="945"/>
        <end position="954"/>
    </location>
</feature>
<evidence type="ECO:0000256" key="3">
    <source>
        <dbReference type="ARBA" id="ARBA00022729"/>
    </source>
</evidence>
<dbReference type="PANTHER" id="PTHR46698">
    <property type="entry name" value="CROSSVEINLESS 2"/>
    <property type="match status" value="1"/>
</dbReference>
<accession>A0AAV6VY09</accession>
<feature type="compositionally biased region" description="Polar residues" evidence="4">
    <location>
        <begin position="803"/>
        <end position="815"/>
    </location>
</feature>
<proteinExistence type="predicted"/>
<dbReference type="EMBL" id="JAFNEN010000015">
    <property type="protein sequence ID" value="KAG8200441.1"/>
    <property type="molecule type" value="Genomic_DNA"/>
</dbReference>
<evidence type="ECO:0000313" key="7">
    <source>
        <dbReference type="Proteomes" id="UP000827092"/>
    </source>
</evidence>
<dbReference type="SUPFAM" id="SSF57603">
    <property type="entry name" value="FnI-like domain"/>
    <property type="match status" value="3"/>
</dbReference>
<dbReference type="InterPro" id="IPR001007">
    <property type="entry name" value="VWF_dom"/>
</dbReference>
<keyword evidence="2" id="KW-0964">Secreted</keyword>
<protein>
    <recommendedName>
        <fullName evidence="5">VWFC domain-containing protein</fullName>
    </recommendedName>
</protein>
<feature type="compositionally biased region" description="Basic residues" evidence="4">
    <location>
        <begin position="932"/>
        <end position="944"/>
    </location>
</feature>
<feature type="compositionally biased region" description="Polar residues" evidence="4">
    <location>
        <begin position="877"/>
        <end position="891"/>
    </location>
</feature>
<comment type="subcellular location">
    <subcellularLocation>
        <location evidence="1">Secreted</location>
    </subcellularLocation>
</comment>
<evidence type="ECO:0000259" key="5">
    <source>
        <dbReference type="PROSITE" id="PS50184"/>
    </source>
</evidence>
<dbReference type="InterPro" id="IPR052424">
    <property type="entry name" value="Kielin_Chordin-BMP_Reg"/>
</dbReference>
<feature type="region of interest" description="Disordered" evidence="4">
    <location>
        <begin position="1186"/>
        <end position="1212"/>
    </location>
</feature>
<name>A0AAV6VY09_9ARAC</name>
<dbReference type="GO" id="GO:0005576">
    <property type="term" value="C:extracellular region"/>
    <property type="evidence" value="ECO:0007669"/>
    <property type="project" value="UniProtKB-SubCell"/>
</dbReference>
<feature type="compositionally biased region" description="Polar residues" evidence="4">
    <location>
        <begin position="416"/>
        <end position="454"/>
    </location>
</feature>
<feature type="region of interest" description="Disordered" evidence="4">
    <location>
        <begin position="652"/>
        <end position="674"/>
    </location>
</feature>